<proteinExistence type="predicted"/>
<dbReference type="InterPro" id="IPR025202">
    <property type="entry name" value="PLD-like_dom"/>
</dbReference>
<feature type="region of interest" description="Disordered" evidence="5">
    <location>
        <begin position="463"/>
        <end position="522"/>
    </location>
</feature>
<protein>
    <recommendedName>
        <fullName evidence="6">PLD phosphodiesterase domain-containing protein</fullName>
    </recommendedName>
</protein>
<dbReference type="Proteomes" id="UP000063429">
    <property type="component" value="Chromosome"/>
</dbReference>
<organism evidence="7 8">
    <name type="scientific">Herbaspirillum hiltneri N3</name>
    <dbReference type="NCBI Taxonomy" id="1262470"/>
    <lineage>
        <taxon>Bacteria</taxon>
        <taxon>Pseudomonadati</taxon>
        <taxon>Pseudomonadota</taxon>
        <taxon>Betaproteobacteria</taxon>
        <taxon>Burkholderiales</taxon>
        <taxon>Oxalobacteraceae</taxon>
        <taxon>Herbaspirillum</taxon>
    </lineage>
</organism>
<dbReference type="PANTHER" id="PTHR18896:SF76">
    <property type="entry name" value="PHOSPHOLIPASE"/>
    <property type="match status" value="1"/>
</dbReference>
<dbReference type="RefSeq" id="WP_053198223.1">
    <property type="nucleotide sequence ID" value="NZ_CP011409.1"/>
</dbReference>
<dbReference type="InterPro" id="IPR001736">
    <property type="entry name" value="PLipase_D/transphosphatidylase"/>
</dbReference>
<evidence type="ECO:0000313" key="7">
    <source>
        <dbReference type="EMBL" id="AKZ63550.1"/>
    </source>
</evidence>
<keyword evidence="3" id="KW-0378">Hydrolase</keyword>
<dbReference type="InterPro" id="IPR015679">
    <property type="entry name" value="PLipase_D_fam"/>
</dbReference>
<evidence type="ECO:0000313" key="8">
    <source>
        <dbReference type="Proteomes" id="UP000063429"/>
    </source>
</evidence>
<feature type="compositionally biased region" description="Low complexity" evidence="5">
    <location>
        <begin position="495"/>
        <end position="512"/>
    </location>
</feature>
<evidence type="ECO:0000256" key="3">
    <source>
        <dbReference type="ARBA" id="ARBA00022801"/>
    </source>
</evidence>
<keyword evidence="8" id="KW-1185">Reference proteome</keyword>
<dbReference type="EMBL" id="CP011409">
    <property type="protein sequence ID" value="AKZ63550.1"/>
    <property type="molecule type" value="Genomic_DNA"/>
</dbReference>
<name>A0ABM5V244_9BURK</name>
<dbReference type="PANTHER" id="PTHR18896">
    <property type="entry name" value="PHOSPHOLIPASE D"/>
    <property type="match status" value="1"/>
</dbReference>
<dbReference type="PROSITE" id="PS50035">
    <property type="entry name" value="PLD"/>
    <property type="match status" value="1"/>
</dbReference>
<feature type="compositionally biased region" description="Polar residues" evidence="5">
    <location>
        <begin position="463"/>
        <end position="475"/>
    </location>
</feature>
<reference evidence="8" key="1">
    <citation type="journal article" date="2015" name="Genome Announc.">
        <title>Complete Genome Sequence of Herbaspirillum hiltneri N3 (DSM 17495), Isolated from Surface-Sterilized Wheat Roots.</title>
        <authorList>
            <person name="Guizelini D."/>
            <person name="Saizaki P.M."/>
            <person name="Coimbra N.A."/>
            <person name="Weiss V.A."/>
            <person name="Faoro H."/>
            <person name="Sfeir M.Z."/>
            <person name="Baura V.A."/>
            <person name="Monteiro R.A."/>
            <person name="Chubatsu L.S."/>
            <person name="Souza E.M."/>
            <person name="Cruz L.M."/>
            <person name="Pedrosa F.O."/>
            <person name="Raittz R.T."/>
            <person name="Marchaukoski J.N."/>
            <person name="Steffens M.B."/>
        </authorList>
    </citation>
    <scope>NUCLEOTIDE SEQUENCE [LARGE SCALE GENOMIC DNA]</scope>
    <source>
        <strain evidence="8">N3</strain>
    </source>
</reference>
<evidence type="ECO:0000256" key="5">
    <source>
        <dbReference type="SAM" id="MobiDB-lite"/>
    </source>
</evidence>
<dbReference type="Pfam" id="PF13091">
    <property type="entry name" value="PLDc_2"/>
    <property type="match status" value="1"/>
</dbReference>
<gene>
    <name evidence="7" type="ORF">F506_13535</name>
</gene>
<sequence>MSILHEDQTITVPIATDHTRSATLTLPWFVQGTVYSPKGCSFEPLVNGEAAFGAIYDAIEQATHSIDIICWGFQPSMYFKRGYLAGNLTIGQLLDKKAEKKGLKIRLLRWRSVDNGAQFIEDPAPGDNPTATTADHVAAAWHKQAPKDLRTPWQRDFDVQWYRRAHIAGNPLLPHLLPTGNLIYATRDMSLMGRGRAAVHAGQQTKDPQATAVMSLFPSHHQKMVLIDYEDPARAVGFVMGHNMLDAYWDRDGHSATRHGPDEGRNGATPRQDISSRLHGPILISLNHNFCQAWDDATADHLLKKRQVLEAQHQPITNRCVRQSGTPVMAQILRTQPEHGETDIRRGYAQAINNVTSYLYIENQYFRYPRLAAQIKAAVQRQVNAGRPVDQYPIHLFVVTNASDDGIGPGTLRTYELLRALGRPDVMPGIALEDKKDNLQQQYQEACNAEVRAHAKANAIASNRSLYDTPAQQQASHDRLKAAQAQRQQAKDKQAALQQQMNEAMQQQQDLQSNPDAADKTVLPTATPGLKVHICSLVAPDSPAENWMPVYIHSKLMLIDDTYTMLGSANINVRSMEADSELNICHERADATQPLRKKLWNLHTNNKGGQDNVGDAFEKWGDIIRRNKNNRAKKLRPEASLVGFIYTGTERKSMD</sequence>
<evidence type="ECO:0000256" key="4">
    <source>
        <dbReference type="ARBA" id="ARBA00023098"/>
    </source>
</evidence>
<keyword evidence="2" id="KW-0677">Repeat</keyword>
<dbReference type="SMART" id="SM00155">
    <property type="entry name" value="PLDc"/>
    <property type="match status" value="2"/>
</dbReference>
<dbReference type="SUPFAM" id="SSF56024">
    <property type="entry name" value="Phospholipase D/nuclease"/>
    <property type="match status" value="2"/>
</dbReference>
<keyword evidence="4" id="KW-0443">Lipid metabolism</keyword>
<accession>A0ABM5V244</accession>
<evidence type="ECO:0000256" key="2">
    <source>
        <dbReference type="ARBA" id="ARBA00022737"/>
    </source>
</evidence>
<dbReference type="Gene3D" id="3.30.870.10">
    <property type="entry name" value="Endonuclease Chain A"/>
    <property type="match status" value="2"/>
</dbReference>
<feature type="domain" description="PLD phosphodiesterase" evidence="6">
    <location>
        <begin position="548"/>
        <end position="575"/>
    </location>
</feature>
<comment type="catalytic activity">
    <reaction evidence="1">
        <text>a 1,2-diacyl-sn-glycero-3-phosphocholine + H2O = a 1,2-diacyl-sn-glycero-3-phosphate + choline + H(+)</text>
        <dbReference type="Rhea" id="RHEA:14445"/>
        <dbReference type="ChEBI" id="CHEBI:15354"/>
        <dbReference type="ChEBI" id="CHEBI:15377"/>
        <dbReference type="ChEBI" id="CHEBI:15378"/>
        <dbReference type="ChEBI" id="CHEBI:57643"/>
        <dbReference type="ChEBI" id="CHEBI:58608"/>
        <dbReference type="EC" id="3.1.4.4"/>
    </reaction>
</comment>
<evidence type="ECO:0000259" key="6">
    <source>
        <dbReference type="PROSITE" id="PS50035"/>
    </source>
</evidence>
<evidence type="ECO:0000256" key="1">
    <source>
        <dbReference type="ARBA" id="ARBA00000798"/>
    </source>
</evidence>